<dbReference type="GO" id="GO:0006952">
    <property type="term" value="P:defense response"/>
    <property type="evidence" value="ECO:0007669"/>
    <property type="project" value="InterPro"/>
</dbReference>
<dbReference type="Proteomes" id="UP000712600">
    <property type="component" value="Unassembled WGS sequence"/>
</dbReference>
<sequence length="558" mass="64476">MIEEIVNDLLGKLKLTPKDFEDYVGIEDHISEMSSLLQLESEEVRMVGIWGASGIGKTTIARALFSRLSPHFHSSIFINRSFVSKSKEIHSRASPDDYNMKLHLQESFWSEILDKTDIKIHHLGAVRDRLTHQKVLIFIDDLDDQLVLDALTGQAQWFGRGSRIIVNTKDKRLLTAHGIKHIYEVCLPSKEFALEMFCQSAFRKNSPPEGWVEIASEFALCADSNLDVNIRLNNLVDKSLIHVREGTVEMHHLLQDMAKEIVRTQSNEPGKREFLLDAKEIRDVLENNTGTKKILGISFDIDGIDELDVHENAFKRMPNLRFLRMYTKKSVQKKDVRWNLSESYDYLPGRLKLLHWDSYPARRMPPKFRPHNLVKLQMQDSNLEKLWEGVLPLEGLKTMDMQRSRYLKEIPDLSRAINLQTLRLNNCSSLVELPASIGHLTSLRKLYMPFCEKLETLPTGINLRSLLRLDLSGCSRLRSFPAISTNISYFNLSQTSIEEIPPNLHLKNLVDLCLEEMMSDKLWEGVQVFPDLRDFERLLRRLLEDSRKTSQKPSQKVF</sequence>
<evidence type="ECO:0008006" key="8">
    <source>
        <dbReference type="Google" id="ProtNLM"/>
    </source>
</evidence>
<accession>A0A8S9N5Y5</accession>
<dbReference type="GO" id="GO:0016787">
    <property type="term" value="F:hydrolase activity"/>
    <property type="evidence" value="ECO:0007669"/>
    <property type="project" value="UniProtKB-KW"/>
</dbReference>
<dbReference type="PANTHER" id="PTHR11017">
    <property type="entry name" value="LEUCINE-RICH REPEAT-CONTAINING PROTEIN"/>
    <property type="match status" value="1"/>
</dbReference>
<evidence type="ECO:0000259" key="5">
    <source>
        <dbReference type="Pfam" id="PF23282"/>
    </source>
</evidence>
<dbReference type="Pfam" id="PF23282">
    <property type="entry name" value="WHD_ROQ1"/>
    <property type="match status" value="1"/>
</dbReference>
<keyword evidence="3" id="KW-0378">Hydrolase</keyword>
<dbReference type="GO" id="GO:0043531">
    <property type="term" value="F:ADP binding"/>
    <property type="evidence" value="ECO:0007669"/>
    <property type="project" value="InterPro"/>
</dbReference>
<feature type="domain" description="NB-ARC" evidence="4">
    <location>
        <begin position="29"/>
        <end position="205"/>
    </location>
</feature>
<evidence type="ECO:0000256" key="1">
    <source>
        <dbReference type="ARBA" id="ARBA00022614"/>
    </source>
</evidence>
<dbReference type="InterPro" id="IPR044974">
    <property type="entry name" value="Disease_R_plants"/>
</dbReference>
<dbReference type="PRINTS" id="PR00364">
    <property type="entry name" value="DISEASERSIST"/>
</dbReference>
<evidence type="ECO:0000256" key="2">
    <source>
        <dbReference type="ARBA" id="ARBA00022737"/>
    </source>
</evidence>
<dbReference type="FunFam" id="3.80.10.10:FF:000386">
    <property type="entry name" value="Disease resistance protein RPS4"/>
    <property type="match status" value="1"/>
</dbReference>
<keyword evidence="2" id="KW-0677">Repeat</keyword>
<evidence type="ECO:0000313" key="6">
    <source>
        <dbReference type="EMBL" id="KAF3488887.1"/>
    </source>
</evidence>
<dbReference type="InterPro" id="IPR011713">
    <property type="entry name" value="Leu-rich_rpt_3"/>
</dbReference>
<dbReference type="FunFam" id="3.40.50.300:FF:001002">
    <property type="entry name" value="Disease resistance protein (TIR-NBS-LRR class)"/>
    <property type="match status" value="1"/>
</dbReference>
<reference evidence="6" key="1">
    <citation type="submission" date="2019-12" db="EMBL/GenBank/DDBJ databases">
        <title>Genome sequencing and annotation of Brassica cretica.</title>
        <authorList>
            <person name="Studholme D.J."/>
            <person name="Sarris P."/>
        </authorList>
    </citation>
    <scope>NUCLEOTIDE SEQUENCE</scope>
    <source>
        <strain evidence="6">PFS-109/04</strain>
        <tissue evidence="6">Leaf</tissue>
    </source>
</reference>
<evidence type="ECO:0000259" key="4">
    <source>
        <dbReference type="Pfam" id="PF00931"/>
    </source>
</evidence>
<feature type="domain" description="Disease resistance protein Roq1-like winged-helix" evidence="5">
    <location>
        <begin position="220"/>
        <end position="266"/>
    </location>
</feature>
<name>A0A8S9N5Y5_BRACR</name>
<dbReference type="AlphaFoldDB" id="A0A8S9N5Y5"/>
<keyword evidence="1" id="KW-0433">Leucine-rich repeat</keyword>
<dbReference type="SUPFAM" id="SSF52058">
    <property type="entry name" value="L domain-like"/>
    <property type="match status" value="1"/>
</dbReference>
<gene>
    <name evidence="6" type="ORF">F2Q69_00053617</name>
</gene>
<comment type="caution">
    <text evidence="6">The sequence shown here is derived from an EMBL/GenBank/DDBJ whole genome shotgun (WGS) entry which is preliminary data.</text>
</comment>
<dbReference type="Pfam" id="PF00931">
    <property type="entry name" value="NB-ARC"/>
    <property type="match status" value="1"/>
</dbReference>
<dbReference type="InterPro" id="IPR002182">
    <property type="entry name" value="NB-ARC"/>
</dbReference>
<dbReference type="InterPro" id="IPR032675">
    <property type="entry name" value="LRR_dom_sf"/>
</dbReference>
<dbReference type="SUPFAM" id="SSF52540">
    <property type="entry name" value="P-loop containing nucleoside triphosphate hydrolases"/>
    <property type="match status" value="1"/>
</dbReference>
<protein>
    <recommendedName>
        <fullName evidence="8">AAA+ ATPase domain-containing protein</fullName>
    </recommendedName>
</protein>
<dbReference type="InterPro" id="IPR058192">
    <property type="entry name" value="WHD_ROQ1-like"/>
</dbReference>
<dbReference type="InterPro" id="IPR027417">
    <property type="entry name" value="P-loop_NTPase"/>
</dbReference>
<evidence type="ECO:0000256" key="3">
    <source>
        <dbReference type="ARBA" id="ARBA00022801"/>
    </source>
</evidence>
<dbReference type="PANTHER" id="PTHR11017:SF569">
    <property type="entry name" value="DISEASE RESISTANCE PROTEIN"/>
    <property type="match status" value="1"/>
</dbReference>
<evidence type="ECO:0000313" key="7">
    <source>
        <dbReference type="Proteomes" id="UP000712600"/>
    </source>
</evidence>
<dbReference type="EMBL" id="QGKX02002183">
    <property type="protein sequence ID" value="KAF3488887.1"/>
    <property type="molecule type" value="Genomic_DNA"/>
</dbReference>
<dbReference type="Gene3D" id="3.80.10.10">
    <property type="entry name" value="Ribonuclease Inhibitor"/>
    <property type="match status" value="1"/>
</dbReference>
<dbReference type="Pfam" id="PF07725">
    <property type="entry name" value="LRR_3"/>
    <property type="match status" value="1"/>
</dbReference>
<dbReference type="Gene3D" id="3.40.50.300">
    <property type="entry name" value="P-loop containing nucleotide triphosphate hydrolases"/>
    <property type="match status" value="1"/>
</dbReference>
<organism evidence="6 7">
    <name type="scientific">Brassica cretica</name>
    <name type="common">Mustard</name>
    <dbReference type="NCBI Taxonomy" id="69181"/>
    <lineage>
        <taxon>Eukaryota</taxon>
        <taxon>Viridiplantae</taxon>
        <taxon>Streptophyta</taxon>
        <taxon>Embryophyta</taxon>
        <taxon>Tracheophyta</taxon>
        <taxon>Spermatophyta</taxon>
        <taxon>Magnoliopsida</taxon>
        <taxon>eudicotyledons</taxon>
        <taxon>Gunneridae</taxon>
        <taxon>Pentapetalae</taxon>
        <taxon>rosids</taxon>
        <taxon>malvids</taxon>
        <taxon>Brassicales</taxon>
        <taxon>Brassicaceae</taxon>
        <taxon>Brassiceae</taxon>
        <taxon>Brassica</taxon>
    </lineage>
</organism>
<proteinExistence type="predicted"/>